<sequence length="272" mass="28748">MSPRVLGTRLGGTWRPSTARTVCHCAPSNGVVGNIFAGTPVVDPIRGGTYGGIGEGTGYGLLPIVVCPENRGAASKMRIGRVLGPPKAPHVKRSRHGQSVPKRPRAHWSPSIVTEGEEDTGTGDAGGVKSDASSPAVKLSCIVASATVPGELLVGGIGVKDGKLNEIERDRENENGVASEGSSVDYLWLEGLLNYVGKISGLEHNYCEELESQCVCAPSQILFTSLELIFACDPKEIQCSVKDAWTIPLSPWQLRGSQIANLVLGCFSKSRN</sequence>
<protein>
    <submittedName>
        <fullName evidence="2">Uncharacterized protein</fullName>
    </submittedName>
</protein>
<feature type="compositionally biased region" description="Basic residues" evidence="1">
    <location>
        <begin position="89"/>
        <end position="106"/>
    </location>
</feature>
<comment type="caution">
    <text evidence="2">The sequence shown here is derived from an EMBL/GenBank/DDBJ whole genome shotgun (WGS) entry which is preliminary data.</text>
</comment>
<keyword evidence="3" id="KW-1185">Reference proteome</keyword>
<organism evidence="2 3">
    <name type="scientific">Mycena rosella</name>
    <name type="common">Pink bonnet</name>
    <name type="synonym">Agaricus rosellus</name>
    <dbReference type="NCBI Taxonomy" id="1033263"/>
    <lineage>
        <taxon>Eukaryota</taxon>
        <taxon>Fungi</taxon>
        <taxon>Dikarya</taxon>
        <taxon>Basidiomycota</taxon>
        <taxon>Agaricomycotina</taxon>
        <taxon>Agaricomycetes</taxon>
        <taxon>Agaricomycetidae</taxon>
        <taxon>Agaricales</taxon>
        <taxon>Marasmiineae</taxon>
        <taxon>Mycenaceae</taxon>
        <taxon>Mycena</taxon>
    </lineage>
</organism>
<name>A0AAD7G4W1_MYCRO</name>
<dbReference type="AlphaFoldDB" id="A0AAD7G4W1"/>
<dbReference type="Proteomes" id="UP001221757">
    <property type="component" value="Unassembled WGS sequence"/>
</dbReference>
<feature type="region of interest" description="Disordered" evidence="1">
    <location>
        <begin position="84"/>
        <end position="132"/>
    </location>
</feature>
<gene>
    <name evidence="2" type="ORF">B0H17DRAFT_1146451</name>
</gene>
<proteinExistence type="predicted"/>
<accession>A0AAD7G4W1</accession>
<evidence type="ECO:0000313" key="2">
    <source>
        <dbReference type="EMBL" id="KAJ7655460.1"/>
    </source>
</evidence>
<evidence type="ECO:0000256" key="1">
    <source>
        <dbReference type="SAM" id="MobiDB-lite"/>
    </source>
</evidence>
<evidence type="ECO:0000313" key="3">
    <source>
        <dbReference type="Proteomes" id="UP001221757"/>
    </source>
</evidence>
<dbReference type="EMBL" id="JARKIE010000310">
    <property type="protein sequence ID" value="KAJ7655460.1"/>
    <property type="molecule type" value="Genomic_DNA"/>
</dbReference>
<reference evidence="2" key="1">
    <citation type="submission" date="2023-03" db="EMBL/GenBank/DDBJ databases">
        <title>Massive genome expansion in bonnet fungi (Mycena s.s.) driven by repeated elements and novel gene families across ecological guilds.</title>
        <authorList>
            <consortium name="Lawrence Berkeley National Laboratory"/>
            <person name="Harder C.B."/>
            <person name="Miyauchi S."/>
            <person name="Viragh M."/>
            <person name="Kuo A."/>
            <person name="Thoen E."/>
            <person name="Andreopoulos B."/>
            <person name="Lu D."/>
            <person name="Skrede I."/>
            <person name="Drula E."/>
            <person name="Henrissat B."/>
            <person name="Morin E."/>
            <person name="Kohler A."/>
            <person name="Barry K."/>
            <person name="LaButti K."/>
            <person name="Morin E."/>
            <person name="Salamov A."/>
            <person name="Lipzen A."/>
            <person name="Mereny Z."/>
            <person name="Hegedus B."/>
            <person name="Baldrian P."/>
            <person name="Stursova M."/>
            <person name="Weitz H."/>
            <person name="Taylor A."/>
            <person name="Grigoriev I.V."/>
            <person name="Nagy L.G."/>
            <person name="Martin F."/>
            <person name="Kauserud H."/>
        </authorList>
    </citation>
    <scope>NUCLEOTIDE SEQUENCE</scope>
    <source>
        <strain evidence="2">CBHHK067</strain>
    </source>
</reference>